<evidence type="ECO:0000256" key="1">
    <source>
        <dbReference type="ARBA" id="ARBA00008894"/>
    </source>
</evidence>
<evidence type="ECO:0000313" key="10">
    <source>
        <dbReference type="Proteomes" id="UP000008810"/>
    </source>
</evidence>
<reference evidence="8" key="2">
    <citation type="submission" date="2017-06" db="EMBL/GenBank/DDBJ databases">
        <title>WGS assembly of Brachypodium distachyon.</title>
        <authorList>
            <consortium name="The International Brachypodium Initiative"/>
            <person name="Lucas S."/>
            <person name="Harmon-Smith M."/>
            <person name="Lail K."/>
            <person name="Tice H."/>
            <person name="Grimwood J."/>
            <person name="Bruce D."/>
            <person name="Barry K."/>
            <person name="Shu S."/>
            <person name="Lindquist E."/>
            <person name="Wang M."/>
            <person name="Pitluck S."/>
            <person name="Vogel J.P."/>
            <person name="Garvin D.F."/>
            <person name="Mockler T.C."/>
            <person name="Schmutz J."/>
            <person name="Rokhsar D."/>
            <person name="Bevan M.W."/>
        </authorList>
    </citation>
    <scope>NUCLEOTIDE SEQUENCE</scope>
    <source>
        <strain evidence="8">Bd21</strain>
    </source>
</reference>
<evidence type="ECO:0008006" key="11">
    <source>
        <dbReference type="Google" id="ProtNLM"/>
    </source>
</evidence>
<feature type="domain" description="Disease resistance N-terminal" evidence="7">
    <location>
        <begin position="9"/>
        <end position="90"/>
    </location>
</feature>
<dbReference type="FunCoup" id="I1HR24">
    <property type="interactions" value="771"/>
</dbReference>
<reference evidence="9" key="3">
    <citation type="submission" date="2018-08" db="UniProtKB">
        <authorList>
            <consortium name="EnsemblPlants"/>
        </authorList>
    </citation>
    <scope>IDENTIFICATION</scope>
    <source>
        <strain evidence="9">cv. Bd21</strain>
    </source>
</reference>
<comment type="similarity">
    <text evidence="1">Belongs to the disease resistance NB-LRR family.</text>
</comment>
<keyword evidence="2" id="KW-0433">Leucine-rich repeat</keyword>
<dbReference type="HOGENOM" id="CLU_001090_4_0_1"/>
<dbReference type="OrthoDB" id="692486at2759"/>
<evidence type="ECO:0000256" key="2">
    <source>
        <dbReference type="ARBA" id="ARBA00022614"/>
    </source>
</evidence>
<dbReference type="OMA" id="SYIVQYE"/>
<evidence type="ECO:0000256" key="4">
    <source>
        <dbReference type="ARBA" id="ARBA00022741"/>
    </source>
</evidence>
<gene>
    <name evidence="8" type="ORF">BRADI_2g48487v3</name>
</gene>
<dbReference type="eggNOG" id="KOG4658">
    <property type="taxonomic scope" value="Eukaryota"/>
</dbReference>
<dbReference type="Gramene" id="KQK09523">
    <property type="protein sequence ID" value="KQK09523"/>
    <property type="gene ID" value="BRADI_2g48487v3"/>
</dbReference>
<dbReference type="InParanoid" id="I1HR24"/>
<dbReference type="SUPFAM" id="SSF52540">
    <property type="entry name" value="P-loop containing nucleoside triphosphate hydrolases"/>
    <property type="match status" value="1"/>
</dbReference>
<dbReference type="InterPro" id="IPR041118">
    <property type="entry name" value="Rx_N"/>
</dbReference>
<proteinExistence type="inferred from homology"/>
<protein>
    <recommendedName>
        <fullName evidence="11">NB-ARC domain-containing protein</fullName>
    </recommendedName>
</protein>
<reference evidence="8 9" key="1">
    <citation type="journal article" date="2010" name="Nature">
        <title>Genome sequencing and analysis of the model grass Brachypodium distachyon.</title>
        <authorList>
            <consortium name="International Brachypodium Initiative"/>
        </authorList>
    </citation>
    <scope>NUCLEOTIDE SEQUENCE [LARGE SCALE GENOMIC DNA]</scope>
    <source>
        <strain evidence="8 9">Bd21</strain>
    </source>
</reference>
<sequence>MEVVISAVLGDVISRSISFFVDRYHRLQTGGAEQSLEQLRSVLLRIQAIVEEAERRNITNQAMLQQLDTLRHGMYRGYYVLDVFTCRGHSDGDAAAKDEVSNHSFVLSRFNPAKRLHLSAQSPQNMVFDGKGLNELRKALCGLEMIVTDMAEFVVFLKSYPPVSRQPCSSYLFSDMYMFGRHTEYERIVSFLLQIGPPGTGNCSVLPIVGPVRIGKTTLVEHVCYDDRVRSYFSSIVFFSGDDLECMTVKANTLQDSGVIKYRNGASDGRLLMILELIGDLENETWGRLCSSLSHMAYGSKIIVTSRSERIMRFGTTQALQLNVLPQEAYWYLFKMVALRSAGPEDYLQLSSIAMEIAAELNSSFSSAYIIGTLLRANPVVWFWRKVLEHIREFTAKHLLMFGEHPISLLQKDQPIYIWRMTGNSEALMVIAHRCYQVCSPQQEVPKLTLHDIVCGRAIPRGKFEFLAWKSHIPPYYSYLMSCSIMTSRRMVVKKKRSRLHSI</sequence>
<evidence type="ECO:0000313" key="8">
    <source>
        <dbReference type="EMBL" id="KQK09523.1"/>
    </source>
</evidence>
<dbReference type="PANTHER" id="PTHR33377">
    <property type="entry name" value="OS10G0134700 PROTEIN-RELATED"/>
    <property type="match status" value="1"/>
</dbReference>
<keyword evidence="3" id="KW-0677">Repeat</keyword>
<dbReference type="PANTHER" id="PTHR33377:SF87">
    <property type="entry name" value="NB-ARC DOMAIN-CONTAINING PROTEIN"/>
    <property type="match status" value="1"/>
</dbReference>
<evidence type="ECO:0000259" key="7">
    <source>
        <dbReference type="Pfam" id="PF18052"/>
    </source>
</evidence>
<dbReference type="Pfam" id="PF00931">
    <property type="entry name" value="NB-ARC"/>
    <property type="match status" value="1"/>
</dbReference>
<accession>I1HR24</accession>
<dbReference type="Gene3D" id="3.40.50.300">
    <property type="entry name" value="P-loop containing nucleotide triphosphate hydrolases"/>
    <property type="match status" value="1"/>
</dbReference>
<dbReference type="Proteomes" id="UP000008810">
    <property type="component" value="Chromosome 2"/>
</dbReference>
<dbReference type="STRING" id="15368.I1HR24"/>
<dbReference type="InterPro" id="IPR002182">
    <property type="entry name" value="NB-ARC"/>
</dbReference>
<name>I1HR24_BRADI</name>
<dbReference type="EMBL" id="CM000881">
    <property type="protein sequence ID" value="KQK09523.1"/>
    <property type="molecule type" value="Genomic_DNA"/>
</dbReference>
<dbReference type="Pfam" id="PF18052">
    <property type="entry name" value="Rx_N"/>
    <property type="match status" value="1"/>
</dbReference>
<organism evidence="9">
    <name type="scientific">Brachypodium distachyon</name>
    <name type="common">Purple false brome</name>
    <name type="synonym">Trachynia distachya</name>
    <dbReference type="NCBI Taxonomy" id="15368"/>
    <lineage>
        <taxon>Eukaryota</taxon>
        <taxon>Viridiplantae</taxon>
        <taxon>Streptophyta</taxon>
        <taxon>Embryophyta</taxon>
        <taxon>Tracheophyta</taxon>
        <taxon>Spermatophyta</taxon>
        <taxon>Magnoliopsida</taxon>
        <taxon>Liliopsida</taxon>
        <taxon>Poales</taxon>
        <taxon>Poaceae</taxon>
        <taxon>BOP clade</taxon>
        <taxon>Pooideae</taxon>
        <taxon>Stipodae</taxon>
        <taxon>Brachypodieae</taxon>
        <taxon>Brachypodium</taxon>
    </lineage>
</organism>
<dbReference type="AlphaFoldDB" id="I1HR24"/>
<evidence type="ECO:0000313" key="9">
    <source>
        <dbReference type="EnsemblPlants" id="KQK09523"/>
    </source>
</evidence>
<dbReference type="EnsemblPlants" id="KQK09523">
    <property type="protein sequence ID" value="KQK09523"/>
    <property type="gene ID" value="BRADI_2g48487v3"/>
</dbReference>
<dbReference type="GO" id="GO:0043531">
    <property type="term" value="F:ADP binding"/>
    <property type="evidence" value="ECO:0007669"/>
    <property type="project" value="InterPro"/>
</dbReference>
<keyword evidence="5" id="KW-0611">Plant defense</keyword>
<evidence type="ECO:0000259" key="6">
    <source>
        <dbReference type="Pfam" id="PF00931"/>
    </source>
</evidence>
<feature type="domain" description="NB-ARC" evidence="6">
    <location>
        <begin position="185"/>
        <end position="339"/>
    </location>
</feature>
<dbReference type="GO" id="GO:0006952">
    <property type="term" value="P:defense response"/>
    <property type="evidence" value="ECO:0007669"/>
    <property type="project" value="UniProtKB-KW"/>
</dbReference>
<keyword evidence="10" id="KW-1185">Reference proteome</keyword>
<dbReference type="InterPro" id="IPR027417">
    <property type="entry name" value="P-loop_NTPase"/>
</dbReference>
<evidence type="ECO:0000256" key="5">
    <source>
        <dbReference type="ARBA" id="ARBA00022821"/>
    </source>
</evidence>
<keyword evidence="4" id="KW-0547">Nucleotide-binding</keyword>
<evidence type="ECO:0000256" key="3">
    <source>
        <dbReference type="ARBA" id="ARBA00022737"/>
    </source>
</evidence>